<accession>B7P1Q9</accession>
<dbReference type="AlphaFoldDB" id="B7P1Q9"/>
<evidence type="ECO:0000313" key="2">
    <source>
        <dbReference type="EnsemblMetazoa" id="ISCW000717-PA"/>
    </source>
</evidence>
<sequence>MTDFPKIFRELLERTAGKAKRLNNRLNTPQPTHYENYRDFGLPRCHHQCKRDVAPPNVMLMNKFEDFEMPSPRYVLSTPGFAKHKGNVQRFRRFGSTIGWVTDEYTKHKQHGPSYYDSP</sequence>
<dbReference type="VEuPathDB" id="VectorBase:ISCI000717"/>
<keyword evidence="3" id="KW-1185">Reference proteome</keyword>
<dbReference type="EMBL" id="ABJB010931676">
    <property type="status" value="NOT_ANNOTATED_CDS"/>
    <property type="molecule type" value="Genomic_DNA"/>
</dbReference>
<reference evidence="1 3" key="1">
    <citation type="submission" date="2008-03" db="EMBL/GenBank/DDBJ databases">
        <title>Annotation of Ixodes scapularis.</title>
        <authorList>
            <consortium name="Ixodes scapularis Genome Project Consortium"/>
            <person name="Caler E."/>
            <person name="Hannick L.I."/>
            <person name="Bidwell S."/>
            <person name="Joardar V."/>
            <person name="Thiagarajan M."/>
            <person name="Amedeo P."/>
            <person name="Galinsky K.J."/>
            <person name="Schobel S."/>
            <person name="Inman J."/>
            <person name="Hostetler J."/>
            <person name="Miller J."/>
            <person name="Hammond M."/>
            <person name="Megy K."/>
            <person name="Lawson D."/>
            <person name="Kodira C."/>
            <person name="Sutton G."/>
            <person name="Meyer J."/>
            <person name="Hill C.A."/>
            <person name="Birren B."/>
            <person name="Nene V."/>
            <person name="Collins F."/>
            <person name="Alarcon-Chaidez F."/>
            <person name="Wikel S."/>
            <person name="Strausberg R."/>
        </authorList>
    </citation>
    <scope>NUCLEOTIDE SEQUENCE [LARGE SCALE GENOMIC DNA]</scope>
    <source>
        <strain evidence="3">Wikel</strain>
        <strain evidence="1">Wikel colony</strain>
    </source>
</reference>
<gene>
    <name evidence="1" type="ORF">IscW_ISCW000717</name>
</gene>
<evidence type="ECO:0000313" key="3">
    <source>
        <dbReference type="Proteomes" id="UP000001555"/>
    </source>
</evidence>
<dbReference type="EnsemblMetazoa" id="ISCW000717-RA">
    <property type="protein sequence ID" value="ISCW000717-PA"/>
    <property type="gene ID" value="ISCW000717"/>
</dbReference>
<dbReference type="VEuPathDB" id="VectorBase:ISCW000717"/>
<dbReference type="EMBL" id="ABJB011132676">
    <property type="status" value="NOT_ANNOTATED_CDS"/>
    <property type="molecule type" value="Genomic_DNA"/>
</dbReference>
<reference evidence="2" key="2">
    <citation type="submission" date="2020-05" db="UniProtKB">
        <authorList>
            <consortium name="EnsemblMetazoa"/>
        </authorList>
    </citation>
    <scope>IDENTIFICATION</scope>
    <source>
        <strain evidence="2">wikel</strain>
    </source>
</reference>
<dbReference type="InParanoid" id="B7P1Q9"/>
<evidence type="ECO:0000313" key="1">
    <source>
        <dbReference type="EMBL" id="EEC00531.1"/>
    </source>
</evidence>
<organism>
    <name type="scientific">Ixodes scapularis</name>
    <name type="common">Black-legged tick</name>
    <name type="synonym">Deer tick</name>
    <dbReference type="NCBI Taxonomy" id="6945"/>
    <lineage>
        <taxon>Eukaryota</taxon>
        <taxon>Metazoa</taxon>
        <taxon>Ecdysozoa</taxon>
        <taxon>Arthropoda</taxon>
        <taxon>Chelicerata</taxon>
        <taxon>Arachnida</taxon>
        <taxon>Acari</taxon>
        <taxon>Parasitiformes</taxon>
        <taxon>Ixodida</taxon>
        <taxon>Ixodoidea</taxon>
        <taxon>Ixodidae</taxon>
        <taxon>Ixodinae</taxon>
        <taxon>Ixodes</taxon>
    </lineage>
</organism>
<dbReference type="EMBL" id="DS617951">
    <property type="protein sequence ID" value="EEC00531.1"/>
    <property type="molecule type" value="Genomic_DNA"/>
</dbReference>
<dbReference type="HOGENOM" id="CLU_2064017_0_0_1"/>
<name>B7P1Q9_IXOSC</name>
<proteinExistence type="predicted"/>
<protein>
    <submittedName>
        <fullName evidence="1 2">Uncharacterized protein</fullName>
    </submittedName>
</protein>
<dbReference type="Proteomes" id="UP000001555">
    <property type="component" value="Unassembled WGS sequence"/>
</dbReference>
<dbReference type="PaxDb" id="6945-B7P1Q9"/>